<dbReference type="Gene3D" id="1.10.580.10">
    <property type="entry name" value="Citrate Synthase, domain 1"/>
    <property type="match status" value="1"/>
</dbReference>
<dbReference type="EMBL" id="MIGC01010237">
    <property type="protein sequence ID" value="PHJ14963.1"/>
    <property type="molecule type" value="Genomic_DNA"/>
</dbReference>
<dbReference type="Pfam" id="PF00285">
    <property type="entry name" value="Citrate_synt"/>
    <property type="match status" value="1"/>
</dbReference>
<organism evidence="3 4">
    <name type="scientific">Cystoisospora suis</name>
    <dbReference type="NCBI Taxonomy" id="483139"/>
    <lineage>
        <taxon>Eukaryota</taxon>
        <taxon>Sar</taxon>
        <taxon>Alveolata</taxon>
        <taxon>Apicomplexa</taxon>
        <taxon>Conoidasida</taxon>
        <taxon>Coccidia</taxon>
        <taxon>Eucoccidiorida</taxon>
        <taxon>Eimeriorina</taxon>
        <taxon>Sarcocystidae</taxon>
        <taxon>Cystoisospora</taxon>
    </lineage>
</organism>
<accession>A0A2C6KF15</accession>
<dbReference type="GO" id="GO:0050440">
    <property type="term" value="F:2-methylcitrate synthase activity"/>
    <property type="evidence" value="ECO:0007669"/>
    <property type="project" value="TreeGrafter"/>
</dbReference>
<dbReference type="InterPro" id="IPR036969">
    <property type="entry name" value="Citrate_synthase_sf"/>
</dbReference>
<dbReference type="Proteomes" id="UP000221165">
    <property type="component" value="Unassembled WGS sequence"/>
</dbReference>
<keyword evidence="4" id="KW-1185">Reference proteome</keyword>
<feature type="region of interest" description="Disordered" evidence="2">
    <location>
        <begin position="247"/>
        <end position="280"/>
    </location>
</feature>
<evidence type="ECO:0000313" key="3">
    <source>
        <dbReference type="EMBL" id="PHJ14963.1"/>
    </source>
</evidence>
<dbReference type="PANTHER" id="PTHR11739">
    <property type="entry name" value="CITRATE SYNTHASE"/>
    <property type="match status" value="1"/>
</dbReference>
<dbReference type="GO" id="GO:0005759">
    <property type="term" value="C:mitochondrial matrix"/>
    <property type="evidence" value="ECO:0007669"/>
    <property type="project" value="TreeGrafter"/>
</dbReference>
<reference evidence="3 4" key="1">
    <citation type="journal article" date="2017" name="Int. J. Parasitol.">
        <title>The genome of the protozoan parasite Cystoisospora suis and a reverse vaccinology approach to identify vaccine candidates.</title>
        <authorList>
            <person name="Palmieri N."/>
            <person name="Shrestha A."/>
            <person name="Ruttkowski B."/>
            <person name="Beck T."/>
            <person name="Vogl C."/>
            <person name="Tomley F."/>
            <person name="Blake D.P."/>
            <person name="Joachim A."/>
        </authorList>
    </citation>
    <scope>NUCLEOTIDE SEQUENCE [LARGE SCALE GENOMIC DNA]</scope>
    <source>
        <strain evidence="3 4">Wien I</strain>
    </source>
</reference>
<protein>
    <submittedName>
        <fullName evidence="3">Methylcitrate synthase</fullName>
    </submittedName>
</protein>
<dbReference type="GO" id="GO:0005975">
    <property type="term" value="P:carbohydrate metabolic process"/>
    <property type="evidence" value="ECO:0007669"/>
    <property type="project" value="TreeGrafter"/>
</dbReference>
<comment type="caution">
    <text evidence="3">The sequence shown here is derived from an EMBL/GenBank/DDBJ whole genome shotgun (WGS) entry which is preliminary data.</text>
</comment>
<name>A0A2C6KF15_9APIC</name>
<dbReference type="PANTHER" id="PTHR11739:SF25">
    <property type="entry name" value="CITRATE SYNTHASE-RELATED PROTEIN DDB_G0287281"/>
    <property type="match status" value="1"/>
</dbReference>
<feature type="compositionally biased region" description="Basic and acidic residues" evidence="2">
    <location>
        <begin position="174"/>
        <end position="184"/>
    </location>
</feature>
<sequence>MDFSAPFWRKKIVHNHKAFLSGLFTLQKTVSEMSVGLNRRIPFQVTVTKQRQQRVRDGLTNRNGISVSLFVNADATACSYQGKTDRSPFASVEEKSGTCTPKLSPFLTEFNHLNGRATALSRKNLGFSDYLLSRLPCVLAGSSSSITSFTRTHPFLLSRLLHSSHGLALGRNQRAAEKLRDGKTETPLSSSLDPPYRRKSRPGFSDDAVHPNNYTPWSSSVGVVCRGEPVSSCFSPSLFYRQLAEKRRKAREDPEEGRSFTTSARMEESRSSNDKDVHCGQQLKEKQFSPGLEGIIAGESSISTVNENSGGLSYRGYRISDLSQHATFNEVAFLLLHGYLPTREELREFQRQLYQARKIPQPLKDALEQLPKESHPMDVLRTACSILGMIEPEVNPKQQQKQIALRLMGAYPSILFYWYNFSHYGLRLQEKEEENQSDIDTNYSIASRFLHLLHSHHNEASTSSSSPSSQAFTPDPLIVRAVDLSLILYAEHDFN</sequence>
<dbReference type="VEuPathDB" id="ToxoDB:CSUI_011226"/>
<dbReference type="OrthoDB" id="435022at2759"/>
<evidence type="ECO:0000313" key="4">
    <source>
        <dbReference type="Proteomes" id="UP000221165"/>
    </source>
</evidence>
<evidence type="ECO:0000256" key="1">
    <source>
        <dbReference type="ARBA" id="ARBA00010566"/>
    </source>
</evidence>
<comment type="similarity">
    <text evidence="1">Belongs to the citrate synthase family.</text>
</comment>
<evidence type="ECO:0000256" key="2">
    <source>
        <dbReference type="SAM" id="MobiDB-lite"/>
    </source>
</evidence>
<dbReference type="RefSeq" id="XP_067916697.1">
    <property type="nucleotide sequence ID" value="XM_068071327.1"/>
</dbReference>
<dbReference type="InterPro" id="IPR016142">
    <property type="entry name" value="Citrate_synth-like_lrg_a-sub"/>
</dbReference>
<gene>
    <name evidence="3" type="ORF">CSUI_011226</name>
</gene>
<proteinExistence type="inferred from homology"/>
<feature type="compositionally biased region" description="Basic and acidic residues" evidence="2">
    <location>
        <begin position="265"/>
        <end position="280"/>
    </location>
</feature>
<feature type="region of interest" description="Disordered" evidence="2">
    <location>
        <begin position="172"/>
        <end position="208"/>
    </location>
</feature>
<dbReference type="GeneID" id="94434538"/>
<dbReference type="InterPro" id="IPR002020">
    <property type="entry name" value="Citrate_synthase"/>
</dbReference>
<dbReference type="GO" id="GO:0019679">
    <property type="term" value="P:propionate metabolic process, methylcitrate cycle"/>
    <property type="evidence" value="ECO:0007669"/>
    <property type="project" value="TreeGrafter"/>
</dbReference>
<feature type="non-terminal residue" evidence="3">
    <location>
        <position position="495"/>
    </location>
</feature>
<dbReference type="SUPFAM" id="SSF48256">
    <property type="entry name" value="Citrate synthase"/>
    <property type="match status" value="1"/>
</dbReference>
<dbReference type="AlphaFoldDB" id="A0A2C6KF15"/>
<dbReference type="GO" id="GO:0006099">
    <property type="term" value="P:tricarboxylic acid cycle"/>
    <property type="evidence" value="ECO:0007669"/>
    <property type="project" value="TreeGrafter"/>
</dbReference>